<evidence type="ECO:0000313" key="1">
    <source>
        <dbReference type="EMBL" id="KAH3826249.1"/>
    </source>
</evidence>
<evidence type="ECO:0000313" key="2">
    <source>
        <dbReference type="Proteomes" id="UP000828390"/>
    </source>
</evidence>
<dbReference type="AlphaFoldDB" id="A0A9D4JX50"/>
<dbReference type="Proteomes" id="UP000828390">
    <property type="component" value="Unassembled WGS sequence"/>
</dbReference>
<comment type="caution">
    <text evidence="1">The sequence shown here is derived from an EMBL/GenBank/DDBJ whole genome shotgun (WGS) entry which is preliminary data.</text>
</comment>
<reference evidence="1" key="2">
    <citation type="submission" date="2020-11" db="EMBL/GenBank/DDBJ databases">
        <authorList>
            <person name="McCartney M.A."/>
            <person name="Auch B."/>
            <person name="Kono T."/>
            <person name="Mallez S."/>
            <person name="Becker A."/>
            <person name="Gohl D.M."/>
            <person name="Silverstein K.A.T."/>
            <person name="Koren S."/>
            <person name="Bechman K.B."/>
            <person name="Herman A."/>
            <person name="Abrahante J.E."/>
            <person name="Garbe J."/>
        </authorList>
    </citation>
    <scope>NUCLEOTIDE SEQUENCE</scope>
    <source>
        <strain evidence="1">Duluth1</strain>
        <tissue evidence="1">Whole animal</tissue>
    </source>
</reference>
<name>A0A9D4JX50_DREPO</name>
<proteinExistence type="predicted"/>
<sequence>MIGQKLKTALLTRGHVFQRIGTTFELNQDIIKTNILTNFELGKDFIGTKLLTKFHEDGTINVASRVFTSKSIRKNSPPYGFHFHNDRKLNVISRAVMFSNGMDLCFTKTETICKLIQDIVGTHGLAKFHKDWTI</sequence>
<keyword evidence="2" id="KW-1185">Reference proteome</keyword>
<accession>A0A9D4JX50</accession>
<dbReference type="EMBL" id="JAIWYP010000005">
    <property type="protein sequence ID" value="KAH3826249.1"/>
    <property type="molecule type" value="Genomic_DNA"/>
</dbReference>
<reference evidence="1" key="1">
    <citation type="journal article" date="2019" name="bioRxiv">
        <title>The Genome of the Zebra Mussel, Dreissena polymorpha: A Resource for Invasive Species Research.</title>
        <authorList>
            <person name="McCartney M.A."/>
            <person name="Auch B."/>
            <person name="Kono T."/>
            <person name="Mallez S."/>
            <person name="Zhang Y."/>
            <person name="Obille A."/>
            <person name="Becker A."/>
            <person name="Abrahante J.E."/>
            <person name="Garbe J."/>
            <person name="Badalamenti J.P."/>
            <person name="Herman A."/>
            <person name="Mangelson H."/>
            <person name="Liachko I."/>
            <person name="Sullivan S."/>
            <person name="Sone E.D."/>
            <person name="Koren S."/>
            <person name="Silverstein K.A.T."/>
            <person name="Beckman K.B."/>
            <person name="Gohl D.M."/>
        </authorList>
    </citation>
    <scope>NUCLEOTIDE SEQUENCE</scope>
    <source>
        <strain evidence="1">Duluth1</strain>
        <tissue evidence="1">Whole animal</tissue>
    </source>
</reference>
<gene>
    <name evidence="1" type="ORF">DPMN_128145</name>
</gene>
<organism evidence="1 2">
    <name type="scientific">Dreissena polymorpha</name>
    <name type="common">Zebra mussel</name>
    <name type="synonym">Mytilus polymorpha</name>
    <dbReference type="NCBI Taxonomy" id="45954"/>
    <lineage>
        <taxon>Eukaryota</taxon>
        <taxon>Metazoa</taxon>
        <taxon>Spiralia</taxon>
        <taxon>Lophotrochozoa</taxon>
        <taxon>Mollusca</taxon>
        <taxon>Bivalvia</taxon>
        <taxon>Autobranchia</taxon>
        <taxon>Heteroconchia</taxon>
        <taxon>Euheterodonta</taxon>
        <taxon>Imparidentia</taxon>
        <taxon>Neoheterodontei</taxon>
        <taxon>Myida</taxon>
        <taxon>Dreissenoidea</taxon>
        <taxon>Dreissenidae</taxon>
        <taxon>Dreissena</taxon>
    </lineage>
</organism>
<protein>
    <submittedName>
        <fullName evidence="1">Uncharacterized protein</fullName>
    </submittedName>
</protein>